<dbReference type="EMBL" id="SPRV01000014">
    <property type="protein sequence ID" value="TIC68006.1"/>
    <property type="molecule type" value="Genomic_DNA"/>
</dbReference>
<comment type="caution">
    <text evidence="5">The sequence shown here is derived from an EMBL/GenBank/DDBJ whole genome shotgun (WGS) entry which is preliminary data.</text>
</comment>
<comment type="similarity">
    <text evidence="1">Belongs to the ACBP family.</text>
</comment>
<dbReference type="SUPFAM" id="SSF47027">
    <property type="entry name" value="Acyl-CoA binding protein"/>
    <property type="match status" value="1"/>
</dbReference>
<keyword evidence="2" id="KW-0446">Lipid-binding</keyword>
<gene>
    <name evidence="5" type="ORF">E3Q01_01419</name>
    <name evidence="4" type="ORF">E3Q02_01821</name>
    <name evidence="6" type="ORF">E3Q03_01718</name>
</gene>
<dbReference type="GO" id="GO:0006631">
    <property type="term" value="P:fatty acid metabolic process"/>
    <property type="evidence" value="ECO:0007669"/>
    <property type="project" value="TreeGrafter"/>
</dbReference>
<evidence type="ECO:0000256" key="1">
    <source>
        <dbReference type="ARBA" id="ARBA00005567"/>
    </source>
</evidence>
<name>A0A4T0TS73_9BASI</name>
<organism evidence="5 9">
    <name type="scientific">Wallemia mellicola</name>
    <dbReference type="NCBI Taxonomy" id="1708541"/>
    <lineage>
        <taxon>Eukaryota</taxon>
        <taxon>Fungi</taxon>
        <taxon>Dikarya</taxon>
        <taxon>Basidiomycota</taxon>
        <taxon>Wallemiomycotina</taxon>
        <taxon>Wallemiomycetes</taxon>
        <taxon>Wallemiales</taxon>
        <taxon>Wallemiaceae</taxon>
        <taxon>Wallemia</taxon>
    </lineage>
</organism>
<dbReference type="EMBL" id="SPRW01000016">
    <property type="protein sequence ID" value="TIC66418.1"/>
    <property type="molecule type" value="Genomic_DNA"/>
</dbReference>
<dbReference type="InterPro" id="IPR000582">
    <property type="entry name" value="Acyl-CoA-binding_protein"/>
</dbReference>
<dbReference type="EMBL" id="SPRX01000013">
    <property type="protein sequence ID" value="TIC67114.1"/>
    <property type="molecule type" value="Genomic_DNA"/>
</dbReference>
<accession>A0A4T0TS73</accession>
<dbReference type="InterPro" id="IPR035984">
    <property type="entry name" value="Acyl-CoA-binding_sf"/>
</dbReference>
<evidence type="ECO:0000313" key="5">
    <source>
        <dbReference type="EMBL" id="TIC67114.1"/>
    </source>
</evidence>
<evidence type="ECO:0000313" key="8">
    <source>
        <dbReference type="Proteomes" id="UP000309601"/>
    </source>
</evidence>
<dbReference type="Pfam" id="PF00887">
    <property type="entry name" value="ACBP"/>
    <property type="match status" value="1"/>
</dbReference>
<evidence type="ECO:0000259" key="3">
    <source>
        <dbReference type="PROSITE" id="PS51228"/>
    </source>
</evidence>
<evidence type="ECO:0000313" key="4">
    <source>
        <dbReference type="EMBL" id="TIC66418.1"/>
    </source>
</evidence>
<dbReference type="Proteomes" id="UP000310708">
    <property type="component" value="Unassembled WGS sequence"/>
</dbReference>
<dbReference type="Gene3D" id="1.20.80.10">
    <property type="match status" value="1"/>
</dbReference>
<dbReference type="PANTHER" id="PTHR23310:SF62">
    <property type="entry name" value="ACYL-COA BINDING PROTEIN 1, ISOFORM A"/>
    <property type="match status" value="1"/>
</dbReference>
<evidence type="ECO:0000313" key="9">
    <source>
        <dbReference type="Proteomes" id="UP000310708"/>
    </source>
</evidence>
<dbReference type="OrthoDB" id="346910at2759"/>
<dbReference type="PROSITE" id="PS51228">
    <property type="entry name" value="ACB_2"/>
    <property type="match status" value="1"/>
</dbReference>
<feature type="domain" description="ACB" evidence="3">
    <location>
        <begin position="1"/>
        <end position="101"/>
    </location>
</feature>
<dbReference type="PANTHER" id="PTHR23310">
    <property type="entry name" value="ACYL-COA-BINDING PROTEIN, ACBP"/>
    <property type="match status" value="1"/>
</dbReference>
<dbReference type="InterPro" id="IPR014352">
    <property type="entry name" value="FERM/acyl-CoA-bd_prot_sf"/>
</dbReference>
<reference evidence="7 8" key="1">
    <citation type="submission" date="2019-03" db="EMBL/GenBank/DDBJ databases">
        <title>Sequencing 25 genomes of Wallemia mellicola.</title>
        <authorList>
            <person name="Gostincar C."/>
        </authorList>
    </citation>
    <scope>NUCLEOTIDE SEQUENCE [LARGE SCALE GENOMIC DNA]</scope>
    <source>
        <strain evidence="4 8">EXF-1274</strain>
        <strain evidence="6 7">EXF-1277</strain>
        <strain evidence="5 9">EXF-757</strain>
    </source>
</reference>
<proteinExistence type="inferred from homology"/>
<dbReference type="AlphaFoldDB" id="A0A4T0TS73"/>
<dbReference type="Proteomes" id="UP000305362">
    <property type="component" value="Unassembled WGS sequence"/>
</dbReference>
<sequence length="114" mass="12648">MSAKFEKAVSIVNSLPKEGPVQTSTDQKLRVTLTPLTTPIHPQLTKQTAKEGDVKTSRPGMMDFTGRAKWDAYKSVEGMSQEEAANKYVEALLEILKSNDSEESKKYINEIESA</sequence>
<evidence type="ECO:0000256" key="2">
    <source>
        <dbReference type="ARBA" id="ARBA00023121"/>
    </source>
</evidence>
<evidence type="ECO:0000313" key="6">
    <source>
        <dbReference type="EMBL" id="TIC68006.1"/>
    </source>
</evidence>
<dbReference type="Proteomes" id="UP000309601">
    <property type="component" value="Unassembled WGS sequence"/>
</dbReference>
<dbReference type="GO" id="GO:0000062">
    <property type="term" value="F:fatty-acyl-CoA binding"/>
    <property type="evidence" value="ECO:0007669"/>
    <property type="project" value="InterPro"/>
</dbReference>
<protein>
    <recommendedName>
        <fullName evidence="3">ACB domain-containing protein</fullName>
    </recommendedName>
</protein>
<evidence type="ECO:0000313" key="7">
    <source>
        <dbReference type="Proteomes" id="UP000305362"/>
    </source>
</evidence>